<gene>
    <name evidence="5" type="ORF">GCM10007860_15980</name>
</gene>
<dbReference type="EMBL" id="BSOZ01000018">
    <property type="protein sequence ID" value="GLS04451.1"/>
    <property type="molecule type" value="Genomic_DNA"/>
</dbReference>
<dbReference type="InterPro" id="IPR036388">
    <property type="entry name" value="WH-like_DNA-bd_sf"/>
</dbReference>
<organism evidence="5 6">
    <name type="scientific">Chitiniphilus shinanonensis</name>
    <dbReference type="NCBI Taxonomy" id="553088"/>
    <lineage>
        <taxon>Bacteria</taxon>
        <taxon>Pseudomonadati</taxon>
        <taxon>Pseudomonadota</taxon>
        <taxon>Betaproteobacteria</taxon>
        <taxon>Neisseriales</taxon>
        <taxon>Chitinibacteraceae</taxon>
        <taxon>Chitiniphilus</taxon>
    </lineage>
</organism>
<dbReference type="InterPro" id="IPR051677">
    <property type="entry name" value="AfsR-DnrI-RedD_regulator"/>
</dbReference>
<evidence type="ECO:0000259" key="4">
    <source>
        <dbReference type="SMART" id="SM01043"/>
    </source>
</evidence>
<keyword evidence="2" id="KW-0238">DNA-binding</keyword>
<dbReference type="InterPro" id="IPR011990">
    <property type="entry name" value="TPR-like_helical_dom_sf"/>
</dbReference>
<reference evidence="6" key="1">
    <citation type="journal article" date="2019" name="Int. J. Syst. Evol. Microbiol.">
        <title>The Global Catalogue of Microorganisms (GCM) 10K type strain sequencing project: providing services to taxonomists for standard genome sequencing and annotation.</title>
        <authorList>
            <consortium name="The Broad Institute Genomics Platform"/>
            <consortium name="The Broad Institute Genome Sequencing Center for Infectious Disease"/>
            <person name="Wu L."/>
            <person name="Ma J."/>
        </authorList>
    </citation>
    <scope>NUCLEOTIDE SEQUENCE [LARGE SCALE GENOMIC DNA]</scope>
    <source>
        <strain evidence="6">NBRC 104970</strain>
    </source>
</reference>
<dbReference type="InterPro" id="IPR001867">
    <property type="entry name" value="OmpR/PhoB-type_DNA-bd"/>
</dbReference>
<dbReference type="PANTHER" id="PTHR35807">
    <property type="entry name" value="TRANSCRIPTIONAL REGULATOR REDD-RELATED"/>
    <property type="match status" value="1"/>
</dbReference>
<dbReference type="SUPFAM" id="SSF48452">
    <property type="entry name" value="TPR-like"/>
    <property type="match status" value="1"/>
</dbReference>
<dbReference type="Proteomes" id="UP001156836">
    <property type="component" value="Unassembled WGS sequence"/>
</dbReference>
<dbReference type="InterPro" id="IPR005158">
    <property type="entry name" value="BTAD"/>
</dbReference>
<comment type="similarity">
    <text evidence="1">Belongs to the AfsR/DnrI/RedD regulatory family.</text>
</comment>
<evidence type="ECO:0000256" key="2">
    <source>
        <dbReference type="ARBA" id="ARBA00023125"/>
    </source>
</evidence>
<dbReference type="Pfam" id="PF03704">
    <property type="entry name" value="BTAD"/>
    <property type="match status" value="1"/>
</dbReference>
<dbReference type="Gene3D" id="1.10.10.10">
    <property type="entry name" value="Winged helix-like DNA-binding domain superfamily/Winged helix DNA-binding domain"/>
    <property type="match status" value="1"/>
</dbReference>
<dbReference type="SUPFAM" id="SSF46894">
    <property type="entry name" value="C-terminal effector domain of the bipartite response regulators"/>
    <property type="match status" value="1"/>
</dbReference>
<protein>
    <recommendedName>
        <fullName evidence="7">Response regulator receiver protein</fullName>
    </recommendedName>
</protein>
<evidence type="ECO:0000313" key="5">
    <source>
        <dbReference type="EMBL" id="GLS04451.1"/>
    </source>
</evidence>
<evidence type="ECO:0000313" key="6">
    <source>
        <dbReference type="Proteomes" id="UP001156836"/>
    </source>
</evidence>
<dbReference type="Pfam" id="PF00486">
    <property type="entry name" value="Trans_reg_C"/>
    <property type="match status" value="1"/>
</dbReference>
<dbReference type="SMART" id="SM00862">
    <property type="entry name" value="Trans_reg_C"/>
    <property type="match status" value="1"/>
</dbReference>
<evidence type="ECO:0000259" key="3">
    <source>
        <dbReference type="SMART" id="SM00862"/>
    </source>
</evidence>
<dbReference type="Gene3D" id="1.25.40.10">
    <property type="entry name" value="Tetratricopeptide repeat domain"/>
    <property type="match status" value="1"/>
</dbReference>
<comment type="caution">
    <text evidence="5">The sequence shown here is derived from an EMBL/GenBank/DDBJ whole genome shotgun (WGS) entry which is preliminary data.</text>
</comment>
<proteinExistence type="inferred from homology"/>
<sequence length="313" mass="34459">MIVLHLCLFGSLSIQVNDAAHSGIALSSRAASLLAFLALARGRFFSRSELAAVLWADKGEGVNAGTFNTALWRLRKAIERPPIAAGTLIGSDRRGGIGLLPDAALTLDVEQFQQLTAPGLARPLDMLGEDEIAGLRAGVLLYKADILGDFTDDWALREREKLRRIYLNAQGRLMKFCSLTGDHASGIRHAQAILDCDALREDIHRELMRLYVMNGQRALALRQFEFCRGLLRRELAIHPMPETVALYRRIAESALDAGQREPAATAAPPLPVEPIHIVTRVASADPRQMLESARRHLAEADAQLQMSLQLFDD</sequence>
<keyword evidence="6" id="KW-1185">Reference proteome</keyword>
<accession>A0ABQ6BVA9</accession>
<evidence type="ECO:0000256" key="1">
    <source>
        <dbReference type="ARBA" id="ARBA00005820"/>
    </source>
</evidence>
<dbReference type="InterPro" id="IPR016032">
    <property type="entry name" value="Sig_transdc_resp-reg_C-effctor"/>
</dbReference>
<feature type="domain" description="OmpR/PhoB-type" evidence="3">
    <location>
        <begin position="21"/>
        <end position="99"/>
    </location>
</feature>
<evidence type="ECO:0008006" key="7">
    <source>
        <dbReference type="Google" id="ProtNLM"/>
    </source>
</evidence>
<dbReference type="SMART" id="SM01043">
    <property type="entry name" value="BTAD"/>
    <property type="match status" value="1"/>
</dbReference>
<feature type="domain" description="Bacterial transcriptional activator" evidence="4">
    <location>
        <begin position="107"/>
        <end position="251"/>
    </location>
</feature>
<name>A0ABQ6BVA9_9NEIS</name>